<accession>A0A8X6PWC3</accession>
<dbReference type="AlphaFoldDB" id="A0A8X6PWC3"/>
<gene>
    <name evidence="2" type="ORF">NPIL_184061</name>
</gene>
<evidence type="ECO:0000313" key="2">
    <source>
        <dbReference type="EMBL" id="GFT87447.1"/>
    </source>
</evidence>
<dbReference type="EMBL" id="BMAW01073356">
    <property type="protein sequence ID" value="GFT87447.1"/>
    <property type="molecule type" value="Genomic_DNA"/>
</dbReference>
<organism evidence="2 3">
    <name type="scientific">Nephila pilipes</name>
    <name type="common">Giant wood spider</name>
    <name type="synonym">Nephila maculata</name>
    <dbReference type="NCBI Taxonomy" id="299642"/>
    <lineage>
        <taxon>Eukaryota</taxon>
        <taxon>Metazoa</taxon>
        <taxon>Ecdysozoa</taxon>
        <taxon>Arthropoda</taxon>
        <taxon>Chelicerata</taxon>
        <taxon>Arachnida</taxon>
        <taxon>Araneae</taxon>
        <taxon>Araneomorphae</taxon>
        <taxon>Entelegynae</taxon>
        <taxon>Araneoidea</taxon>
        <taxon>Nephilidae</taxon>
        <taxon>Nephila</taxon>
    </lineage>
</organism>
<keyword evidence="1" id="KW-0812">Transmembrane</keyword>
<keyword evidence="1" id="KW-0472">Membrane</keyword>
<sequence>MENEMVAKMPSASSDVARIARPMASIRYIVKILLFFVIPILFHGGKCEGISNKELRGNRFARSVSLVGFWCDGSLGFNAIQKRESTQFISSSSSEIPVLFPYSYWPLSHNSEPSELLPVTHSLVCGRKNPT</sequence>
<protein>
    <recommendedName>
        <fullName evidence="4">Transmembrane protein</fullName>
    </recommendedName>
</protein>
<dbReference type="Proteomes" id="UP000887013">
    <property type="component" value="Unassembled WGS sequence"/>
</dbReference>
<evidence type="ECO:0000256" key="1">
    <source>
        <dbReference type="SAM" id="Phobius"/>
    </source>
</evidence>
<reference evidence="2" key="1">
    <citation type="submission" date="2020-08" db="EMBL/GenBank/DDBJ databases">
        <title>Multicomponent nature underlies the extraordinary mechanical properties of spider dragline silk.</title>
        <authorList>
            <person name="Kono N."/>
            <person name="Nakamura H."/>
            <person name="Mori M."/>
            <person name="Yoshida Y."/>
            <person name="Ohtoshi R."/>
            <person name="Malay A.D."/>
            <person name="Moran D.A.P."/>
            <person name="Tomita M."/>
            <person name="Numata K."/>
            <person name="Arakawa K."/>
        </authorList>
    </citation>
    <scope>NUCLEOTIDE SEQUENCE</scope>
</reference>
<comment type="caution">
    <text evidence="2">The sequence shown here is derived from an EMBL/GenBank/DDBJ whole genome shotgun (WGS) entry which is preliminary data.</text>
</comment>
<keyword evidence="3" id="KW-1185">Reference proteome</keyword>
<feature type="transmembrane region" description="Helical" evidence="1">
    <location>
        <begin position="28"/>
        <end position="45"/>
    </location>
</feature>
<evidence type="ECO:0008006" key="4">
    <source>
        <dbReference type="Google" id="ProtNLM"/>
    </source>
</evidence>
<name>A0A8X6PWC3_NEPPI</name>
<proteinExistence type="predicted"/>
<keyword evidence="1" id="KW-1133">Transmembrane helix</keyword>
<evidence type="ECO:0000313" key="3">
    <source>
        <dbReference type="Proteomes" id="UP000887013"/>
    </source>
</evidence>